<keyword evidence="3" id="KW-1185">Reference proteome</keyword>
<dbReference type="InterPro" id="IPR016040">
    <property type="entry name" value="NAD(P)-bd_dom"/>
</dbReference>
<sequence>MTGNSARLLILGANGPTGRRTVEQALERGHQVDALTRHPETFPIRHERLQVTAGDATDPSVIDAAVADADAVICTIGAAFTRQPVKVYSTSARLLIAAMDRYEKRRLIVVTSSGLGPPQQTGPVGTFFRALMRDHVGKTV</sequence>
<name>A0ABP8E337_9MICO</name>
<dbReference type="PANTHER" id="PTHR43355">
    <property type="entry name" value="FLAVIN REDUCTASE (NADPH)"/>
    <property type="match status" value="1"/>
</dbReference>
<feature type="domain" description="NAD(P)-binding" evidence="1">
    <location>
        <begin position="12"/>
        <end position="134"/>
    </location>
</feature>
<dbReference type="InterPro" id="IPR051606">
    <property type="entry name" value="Polyketide_Oxido-like"/>
</dbReference>
<dbReference type="Gene3D" id="3.40.50.720">
    <property type="entry name" value="NAD(P)-binding Rossmann-like Domain"/>
    <property type="match status" value="1"/>
</dbReference>
<evidence type="ECO:0000313" key="3">
    <source>
        <dbReference type="Proteomes" id="UP001501594"/>
    </source>
</evidence>
<gene>
    <name evidence="2" type="ORF">GCM10022256_22740</name>
</gene>
<dbReference type="SUPFAM" id="SSF51735">
    <property type="entry name" value="NAD(P)-binding Rossmann-fold domains"/>
    <property type="match status" value="1"/>
</dbReference>
<reference evidence="3" key="1">
    <citation type="journal article" date="2019" name="Int. J. Syst. Evol. Microbiol.">
        <title>The Global Catalogue of Microorganisms (GCM) 10K type strain sequencing project: providing services to taxonomists for standard genome sequencing and annotation.</title>
        <authorList>
            <consortium name="The Broad Institute Genomics Platform"/>
            <consortium name="The Broad Institute Genome Sequencing Center for Infectious Disease"/>
            <person name="Wu L."/>
            <person name="Ma J."/>
        </authorList>
    </citation>
    <scope>NUCLEOTIDE SEQUENCE [LARGE SCALE GENOMIC DNA]</scope>
    <source>
        <strain evidence="3">JCM 17442</strain>
    </source>
</reference>
<dbReference type="InterPro" id="IPR036291">
    <property type="entry name" value="NAD(P)-bd_dom_sf"/>
</dbReference>
<evidence type="ECO:0000259" key="1">
    <source>
        <dbReference type="Pfam" id="PF13460"/>
    </source>
</evidence>
<evidence type="ECO:0000313" key="2">
    <source>
        <dbReference type="EMBL" id="GAA4266662.1"/>
    </source>
</evidence>
<organism evidence="2 3">
    <name type="scientific">Frondihabitans peucedani</name>
    <dbReference type="NCBI Taxonomy" id="598626"/>
    <lineage>
        <taxon>Bacteria</taxon>
        <taxon>Bacillati</taxon>
        <taxon>Actinomycetota</taxon>
        <taxon>Actinomycetes</taxon>
        <taxon>Micrococcales</taxon>
        <taxon>Microbacteriaceae</taxon>
        <taxon>Frondihabitans</taxon>
    </lineage>
</organism>
<dbReference type="EMBL" id="BAABAU010000002">
    <property type="protein sequence ID" value="GAA4266662.1"/>
    <property type="molecule type" value="Genomic_DNA"/>
</dbReference>
<comment type="caution">
    <text evidence="2">The sequence shown here is derived from an EMBL/GenBank/DDBJ whole genome shotgun (WGS) entry which is preliminary data.</text>
</comment>
<proteinExistence type="predicted"/>
<dbReference type="Pfam" id="PF13460">
    <property type="entry name" value="NAD_binding_10"/>
    <property type="match status" value="1"/>
</dbReference>
<accession>A0ABP8E337</accession>
<dbReference type="Proteomes" id="UP001501594">
    <property type="component" value="Unassembled WGS sequence"/>
</dbReference>
<dbReference type="PANTHER" id="PTHR43355:SF2">
    <property type="entry name" value="FLAVIN REDUCTASE (NADPH)"/>
    <property type="match status" value="1"/>
</dbReference>
<protein>
    <recommendedName>
        <fullName evidence="1">NAD(P)-binding domain-containing protein</fullName>
    </recommendedName>
</protein>